<dbReference type="PROSITE" id="PS51781">
    <property type="entry name" value="SH3B"/>
    <property type="match status" value="1"/>
</dbReference>
<dbReference type="KEGG" id="amim:MIM_c07710"/>
<organism evidence="2 3">
    <name type="scientific">Advenella mimigardefordensis (strain DSM 17166 / LMG 22922 / DPN7)</name>
    <dbReference type="NCBI Taxonomy" id="1247726"/>
    <lineage>
        <taxon>Bacteria</taxon>
        <taxon>Pseudomonadati</taxon>
        <taxon>Pseudomonadota</taxon>
        <taxon>Betaproteobacteria</taxon>
        <taxon>Burkholderiales</taxon>
        <taxon>Alcaligenaceae</taxon>
    </lineage>
</organism>
<dbReference type="EMBL" id="CP003915">
    <property type="protein sequence ID" value="AHG62870.1"/>
    <property type="molecule type" value="Genomic_DNA"/>
</dbReference>
<feature type="domain" description="SH3b" evidence="1">
    <location>
        <begin position="333"/>
        <end position="400"/>
    </location>
</feature>
<sequence length="401" mass="45203">MSTPEDPDSLSKNNQLKKLSTVARIGAAIEKTKPISEMLRPMSVGIRPVSETLRETCAFSDALKSISTVSESFRKAAIMSDRLRVPSLFSEHIDPISKQFRIGLIAEQVALGQMSRSLRLGDVAKLMRSSHIERLGAMGSVTRSIGTQHINSLFEPYRKKQKEIQDILKPQLALQSRYRAVLEPLAQTSFQAAVGRILASELRNNRSIVDALERFNPRLSDEEMASVHLEDDGEFSVAGEVVTVEALDQALKQLEIQPSTDDQDFIDQFFKIFARLTKEVKTFLHLLLLTICANQLAPLLERWAEEFANTTPRVAVKAIKQEAKAFYEPGMVSNYRFVTVSLLNVRKSNSSRSEKIDTLSLGKTVTIVTKLKDWTLVEYLDDEGDMREGWVFSRYLHKLVK</sequence>
<proteinExistence type="predicted"/>
<dbReference type="Proteomes" id="UP000019095">
    <property type="component" value="Chromosome"/>
</dbReference>
<dbReference type="Gene3D" id="2.30.30.40">
    <property type="entry name" value="SH3 Domains"/>
    <property type="match status" value="1"/>
</dbReference>
<dbReference type="eggNOG" id="ENOG5032ZGY">
    <property type="taxonomic scope" value="Bacteria"/>
</dbReference>
<evidence type="ECO:0000313" key="2">
    <source>
        <dbReference type="EMBL" id="AHG62870.1"/>
    </source>
</evidence>
<dbReference type="Pfam" id="PF08239">
    <property type="entry name" value="SH3_3"/>
    <property type="match status" value="1"/>
</dbReference>
<name>W0PBS7_ADVMD</name>
<dbReference type="AlphaFoldDB" id="W0PBS7"/>
<dbReference type="HOGENOM" id="CLU_686307_0_0_4"/>
<gene>
    <name evidence="2" type="ORF">MIM_c07710</name>
</gene>
<dbReference type="STRING" id="1247726.MIM_c07710"/>
<dbReference type="PATRIC" id="fig|1247726.3.peg.837"/>
<evidence type="ECO:0000313" key="3">
    <source>
        <dbReference type="Proteomes" id="UP000019095"/>
    </source>
</evidence>
<accession>W0PBS7</accession>
<protein>
    <recommendedName>
        <fullName evidence="1">SH3b domain-containing protein</fullName>
    </recommendedName>
</protein>
<dbReference type="InterPro" id="IPR003646">
    <property type="entry name" value="SH3-like_bac-type"/>
</dbReference>
<evidence type="ECO:0000259" key="1">
    <source>
        <dbReference type="PROSITE" id="PS51781"/>
    </source>
</evidence>
<keyword evidence="3" id="KW-1185">Reference proteome</keyword>
<reference evidence="2 3" key="1">
    <citation type="journal article" date="2014" name="Microbiology">
        <title>Unravelling the complete genome sequence of Advenella mimigardefordensis strain DPN7T and novel insights in the catabolism of the xenobiotic polythioester precursor 3,3'-dithiodipropionate.</title>
        <authorList>
            <person name="Wubbeler J.H."/>
            <person name="Hiessl S."/>
            <person name="Schuldes J."/>
            <person name="Thurmer A."/>
            <person name="Daniel R."/>
            <person name="Steinbuchel A."/>
        </authorList>
    </citation>
    <scope>NUCLEOTIDE SEQUENCE [LARGE SCALE GENOMIC DNA]</scope>
    <source>
        <strain evidence="3">DSM 17166 / LMG 22922 / DPN7</strain>
    </source>
</reference>